<evidence type="ECO:0000259" key="1">
    <source>
        <dbReference type="Pfam" id="PF01796"/>
    </source>
</evidence>
<dbReference type="PANTHER" id="PTHR34075:SF5">
    <property type="entry name" value="BLR3430 PROTEIN"/>
    <property type="match status" value="1"/>
</dbReference>
<dbReference type="InterPro" id="IPR012340">
    <property type="entry name" value="NA-bd_OB-fold"/>
</dbReference>
<comment type="caution">
    <text evidence="2">The sequence shown here is derived from an EMBL/GenBank/DDBJ whole genome shotgun (WGS) entry which is preliminary data.</text>
</comment>
<accession>A0ABN3XDB0</accession>
<dbReference type="Pfam" id="PF01796">
    <property type="entry name" value="OB_ChsH2_C"/>
    <property type="match status" value="1"/>
</dbReference>
<dbReference type="PANTHER" id="PTHR34075">
    <property type="entry name" value="BLR3430 PROTEIN"/>
    <property type="match status" value="1"/>
</dbReference>
<dbReference type="EMBL" id="BAAAVA010000109">
    <property type="protein sequence ID" value="GAA2950235.1"/>
    <property type="molecule type" value="Genomic_DNA"/>
</dbReference>
<dbReference type="InterPro" id="IPR052513">
    <property type="entry name" value="Thioester_dehydratase-like"/>
</dbReference>
<gene>
    <name evidence="2" type="ORF">GCM10010478_58870</name>
</gene>
<dbReference type="Proteomes" id="UP001501423">
    <property type="component" value="Unassembled WGS sequence"/>
</dbReference>
<evidence type="ECO:0000313" key="3">
    <source>
        <dbReference type="Proteomes" id="UP001501423"/>
    </source>
</evidence>
<name>A0ABN3XDB0_9ACTN</name>
<sequence length="144" mass="15351">MTPPQTPPAARQIGVQWTHQDGERTTLTITLCHACSGHWFPPRDTCSTCASTDVEDITSHTRGSVYASTVVRIAPHGFQAPYVLAYVDISGVRLLAHSPSSDRALAPGTPVELTVAPVTDTPEGAVTSYVVTPLDDQHTTTGEQ</sequence>
<organism evidence="2 3">
    <name type="scientific">Streptomyces erythrogriseus</name>
    <dbReference type="NCBI Taxonomy" id="284027"/>
    <lineage>
        <taxon>Bacteria</taxon>
        <taxon>Bacillati</taxon>
        <taxon>Actinomycetota</taxon>
        <taxon>Actinomycetes</taxon>
        <taxon>Kitasatosporales</taxon>
        <taxon>Streptomycetaceae</taxon>
        <taxon>Streptomyces</taxon>
        <taxon>Streptomyces griseoincarnatus group</taxon>
    </lineage>
</organism>
<dbReference type="InterPro" id="IPR002878">
    <property type="entry name" value="ChsH2_C"/>
</dbReference>
<proteinExistence type="predicted"/>
<dbReference type="RefSeq" id="WP_346090854.1">
    <property type="nucleotide sequence ID" value="NZ_BAAAVA010000109.1"/>
</dbReference>
<protein>
    <recommendedName>
        <fullName evidence="1">ChsH2 C-terminal OB-fold domain-containing protein</fullName>
    </recommendedName>
</protein>
<dbReference type="SUPFAM" id="SSF50249">
    <property type="entry name" value="Nucleic acid-binding proteins"/>
    <property type="match status" value="1"/>
</dbReference>
<evidence type="ECO:0000313" key="2">
    <source>
        <dbReference type="EMBL" id="GAA2950235.1"/>
    </source>
</evidence>
<reference evidence="2 3" key="1">
    <citation type="journal article" date="2019" name="Int. J. Syst. Evol. Microbiol.">
        <title>The Global Catalogue of Microorganisms (GCM) 10K type strain sequencing project: providing services to taxonomists for standard genome sequencing and annotation.</title>
        <authorList>
            <consortium name="The Broad Institute Genomics Platform"/>
            <consortium name="The Broad Institute Genome Sequencing Center for Infectious Disease"/>
            <person name="Wu L."/>
            <person name="Ma J."/>
        </authorList>
    </citation>
    <scope>NUCLEOTIDE SEQUENCE [LARGE SCALE GENOMIC DNA]</scope>
    <source>
        <strain evidence="2 3">JCM 9650</strain>
    </source>
</reference>
<feature type="domain" description="ChsH2 C-terminal OB-fold" evidence="1">
    <location>
        <begin position="61"/>
        <end position="114"/>
    </location>
</feature>
<keyword evidence="3" id="KW-1185">Reference proteome</keyword>